<evidence type="ECO:0000259" key="4">
    <source>
        <dbReference type="SMART" id="SM00400"/>
    </source>
</evidence>
<feature type="domain" description="Zinc finger CHC2-type" evidence="4">
    <location>
        <begin position="26"/>
        <end position="84"/>
    </location>
</feature>
<dbReference type="EMBL" id="LR796249">
    <property type="protein sequence ID" value="CAB4131713.1"/>
    <property type="molecule type" value="Genomic_DNA"/>
</dbReference>
<proteinExistence type="predicted"/>
<dbReference type="GO" id="GO:0003677">
    <property type="term" value="F:DNA binding"/>
    <property type="evidence" value="ECO:0007669"/>
    <property type="project" value="InterPro"/>
</dbReference>
<dbReference type="SUPFAM" id="SSF57783">
    <property type="entry name" value="Zinc beta-ribbon"/>
    <property type="match status" value="1"/>
</dbReference>
<evidence type="ECO:0000256" key="1">
    <source>
        <dbReference type="ARBA" id="ARBA00022723"/>
    </source>
</evidence>
<dbReference type="Pfam" id="PF01807">
    <property type="entry name" value="Zn_ribbon_DnaG"/>
    <property type="match status" value="1"/>
</dbReference>
<dbReference type="Pfam" id="PF13155">
    <property type="entry name" value="Toprim_2"/>
    <property type="match status" value="1"/>
</dbReference>
<gene>
    <name evidence="5" type="ORF">UFOVP127_230</name>
    <name evidence="6" type="ORF">UFOVP276_93</name>
</gene>
<dbReference type="PANTHER" id="PTHR30313">
    <property type="entry name" value="DNA PRIMASE"/>
    <property type="match status" value="1"/>
</dbReference>
<protein>
    <submittedName>
        <fullName evidence="6">Bacterial DnaG primase, TOPRIM domain</fullName>
    </submittedName>
</protein>
<dbReference type="GO" id="GO:0003899">
    <property type="term" value="F:DNA-directed RNA polymerase activity"/>
    <property type="evidence" value="ECO:0007669"/>
    <property type="project" value="InterPro"/>
</dbReference>
<evidence type="ECO:0000313" key="6">
    <source>
        <dbReference type="EMBL" id="CAB4135137.1"/>
    </source>
</evidence>
<dbReference type="SMART" id="SM00400">
    <property type="entry name" value="ZnF_CHCC"/>
    <property type="match status" value="1"/>
</dbReference>
<dbReference type="PANTHER" id="PTHR30313:SF2">
    <property type="entry name" value="DNA PRIMASE"/>
    <property type="match status" value="1"/>
</dbReference>
<accession>A0A6J5LQ49</accession>
<dbReference type="GO" id="GO:0008270">
    <property type="term" value="F:zinc ion binding"/>
    <property type="evidence" value="ECO:0007669"/>
    <property type="project" value="UniProtKB-KW"/>
</dbReference>
<name>A0A6J5LQ49_9CAUD</name>
<reference evidence="6" key="1">
    <citation type="submission" date="2020-04" db="EMBL/GenBank/DDBJ databases">
        <authorList>
            <person name="Chiriac C."/>
            <person name="Salcher M."/>
            <person name="Ghai R."/>
            <person name="Kavagutti S V."/>
        </authorList>
    </citation>
    <scope>NUCLEOTIDE SEQUENCE</scope>
</reference>
<dbReference type="InterPro" id="IPR036977">
    <property type="entry name" value="DNA_primase_Znf_CHC2"/>
</dbReference>
<evidence type="ECO:0000256" key="3">
    <source>
        <dbReference type="ARBA" id="ARBA00022833"/>
    </source>
</evidence>
<dbReference type="Gene3D" id="3.90.580.10">
    <property type="entry name" value="Zinc finger, CHC2-type domain"/>
    <property type="match status" value="1"/>
</dbReference>
<dbReference type="Gene3D" id="3.40.1360.10">
    <property type="match status" value="1"/>
</dbReference>
<dbReference type="InterPro" id="IPR050219">
    <property type="entry name" value="DnaG_primase"/>
</dbReference>
<dbReference type="EMBL" id="LR796294">
    <property type="protein sequence ID" value="CAB4135137.1"/>
    <property type="molecule type" value="Genomic_DNA"/>
</dbReference>
<dbReference type="GO" id="GO:0006269">
    <property type="term" value="P:DNA replication, synthesis of primer"/>
    <property type="evidence" value="ECO:0007669"/>
    <property type="project" value="TreeGrafter"/>
</dbReference>
<dbReference type="SUPFAM" id="SSF56731">
    <property type="entry name" value="DNA primase core"/>
    <property type="match status" value="1"/>
</dbReference>
<keyword evidence="1" id="KW-0479">Metal-binding</keyword>
<sequence>MALSDVIHESAKKFLRFVKPSGNNNIGGPCPFHKDGKEHTPSFYINLRNGLYFCHACGEKGTFVQFLKAMGESSQKVDLVLELAREAKVNAPPKALDLHGKHFLKESLLGVFDYCPIKLVDDGFDEVLLQKMDVGFDREYERITFPIRDLYGSLVGVSGRTVTGAFPRYKVYKKEDLMRFASDDYADIAKYEQYEIKNHHYLWNMHNVYPKLFYTELDTVIVVEGYKACLWMLQQGFENTVALQGSRMSDVQEATLAKHDGWVIFFLDKNKAGMEGTADAGPRLINRGLNFLVCDYPDTFDEGAQPDNLSKEEIQNSLDTAKTFNEWRDEHGIFTKKKTYDGPRTTWVHREP</sequence>
<keyword evidence="3" id="KW-0862">Zinc</keyword>
<keyword evidence="2" id="KW-0863">Zinc-finger</keyword>
<evidence type="ECO:0000313" key="5">
    <source>
        <dbReference type="EMBL" id="CAB4131713.1"/>
    </source>
</evidence>
<dbReference type="InterPro" id="IPR002694">
    <property type="entry name" value="Znf_CHC2"/>
</dbReference>
<dbReference type="CDD" id="cd03364">
    <property type="entry name" value="TOPRIM_DnaG_primases"/>
    <property type="match status" value="1"/>
</dbReference>
<evidence type="ECO:0000256" key="2">
    <source>
        <dbReference type="ARBA" id="ARBA00022771"/>
    </source>
</evidence>
<organism evidence="6">
    <name type="scientific">uncultured Caudovirales phage</name>
    <dbReference type="NCBI Taxonomy" id="2100421"/>
    <lineage>
        <taxon>Viruses</taxon>
        <taxon>Duplodnaviria</taxon>
        <taxon>Heunggongvirae</taxon>
        <taxon>Uroviricota</taxon>
        <taxon>Caudoviricetes</taxon>
        <taxon>Peduoviridae</taxon>
        <taxon>Maltschvirus</taxon>
        <taxon>Maltschvirus maltsch</taxon>
    </lineage>
</organism>
<dbReference type="InterPro" id="IPR034151">
    <property type="entry name" value="TOPRIM_DnaG_bac"/>
</dbReference>